<evidence type="ECO:0000313" key="3">
    <source>
        <dbReference type="Proteomes" id="UP001519460"/>
    </source>
</evidence>
<evidence type="ECO:0008006" key="4">
    <source>
        <dbReference type="Google" id="ProtNLM"/>
    </source>
</evidence>
<keyword evidence="3" id="KW-1185">Reference proteome</keyword>
<feature type="non-terminal residue" evidence="2">
    <location>
        <position position="784"/>
    </location>
</feature>
<gene>
    <name evidence="2" type="ORF">BaRGS_00029689</name>
</gene>
<feature type="non-terminal residue" evidence="2">
    <location>
        <position position="1"/>
    </location>
</feature>
<reference evidence="2 3" key="1">
    <citation type="journal article" date="2023" name="Sci. Data">
        <title>Genome assembly of the Korean intertidal mud-creeper Batillaria attramentaria.</title>
        <authorList>
            <person name="Patra A.K."/>
            <person name="Ho P.T."/>
            <person name="Jun S."/>
            <person name="Lee S.J."/>
            <person name="Kim Y."/>
            <person name="Won Y.J."/>
        </authorList>
    </citation>
    <scope>NUCLEOTIDE SEQUENCE [LARGE SCALE GENOMIC DNA]</scope>
    <source>
        <strain evidence="2">Wonlab-2016</strain>
    </source>
</reference>
<feature type="region of interest" description="Disordered" evidence="1">
    <location>
        <begin position="258"/>
        <end position="280"/>
    </location>
</feature>
<dbReference type="SUPFAM" id="SSF52540">
    <property type="entry name" value="P-loop containing nucleoside triphosphate hydrolases"/>
    <property type="match status" value="1"/>
</dbReference>
<sequence length="784" mass="87338">GKTSSIGAYHPERHIVQRGTSSRAAHHPEGHIIQRGTSSRGAHHPEGHIIQRGTSSRAAHHPERHIVQRGTSSRGAHHPEGHIVQRGTSSRGAHRPEGHVIQRGTSSRGAHRPEGHIVQRGTSSRAAHRPERHIIQSGTSSRGAQQLLTENTEACLELIREWFPDRALRTYFLPNVHMNKMKYRETDVSGVKVQAVLTAEENRWRDDEVMQRVLHCLRHLTDVHKEPMVVLLQMKHENYLHKSRYKKVEEMFPRPRDFGQTAKKGTCGNSQDGVPPNTEKSGLRRGELDFLFLHKEHGIIVAEVKSVGWIPGREQTDDEVAKKVQEGLTQLDKADEVLHYLVSDLTPIPRVRKTLILPNVSRERLQALLDNNDLDLKEKFIKCLDAEDVTSAIACCLCSDQMTTREDPSNVTDAILKSLRTWWRHLTASPESCTPEIYDLLLARFCGPASTVEVYCATPPPKELRNRGKRADGKLEFRTLGDAVAETGERMVKFALLPDQLAMLDELEKQQDSGLEQVYLTGPPGTGKTLVLMLVVIIWAIKGEVVHVISTGSYSEAATQLVYYQIHLNGNSNDNRAPFEALVKAATSQKQEAELNDTNNNTAKKGKLFIVADEVDGLFRDFLEGLQKELPDVGLHVWAATYHHKHRPPGMAEKTLSSSLRCPPVVMRRVKTAVSFTNSAIYPFDALTSKNQVPTDGPPELHLSHKGHSEPDAMNCEECGRAIAKCLISDLNVGVGGRGLKQHPSVHGVNSPPALKFSDVIVVPDYYQDEHKTLDEVVDPTSGK</sequence>
<dbReference type="InterPro" id="IPR027417">
    <property type="entry name" value="P-loop_NTPase"/>
</dbReference>
<feature type="region of interest" description="Disordered" evidence="1">
    <location>
        <begin position="1"/>
        <end position="28"/>
    </location>
</feature>
<evidence type="ECO:0000313" key="2">
    <source>
        <dbReference type="EMBL" id="KAK7479097.1"/>
    </source>
</evidence>
<organism evidence="2 3">
    <name type="scientific">Batillaria attramentaria</name>
    <dbReference type="NCBI Taxonomy" id="370345"/>
    <lineage>
        <taxon>Eukaryota</taxon>
        <taxon>Metazoa</taxon>
        <taxon>Spiralia</taxon>
        <taxon>Lophotrochozoa</taxon>
        <taxon>Mollusca</taxon>
        <taxon>Gastropoda</taxon>
        <taxon>Caenogastropoda</taxon>
        <taxon>Sorbeoconcha</taxon>
        <taxon>Cerithioidea</taxon>
        <taxon>Batillariidae</taxon>
        <taxon>Batillaria</taxon>
    </lineage>
</organism>
<dbReference type="EMBL" id="JACVVK020000311">
    <property type="protein sequence ID" value="KAK7479097.1"/>
    <property type="molecule type" value="Genomic_DNA"/>
</dbReference>
<comment type="caution">
    <text evidence="2">The sequence shown here is derived from an EMBL/GenBank/DDBJ whole genome shotgun (WGS) entry which is preliminary data.</text>
</comment>
<dbReference type="Gene3D" id="3.40.50.300">
    <property type="entry name" value="P-loop containing nucleotide triphosphate hydrolases"/>
    <property type="match status" value="1"/>
</dbReference>
<evidence type="ECO:0000256" key="1">
    <source>
        <dbReference type="SAM" id="MobiDB-lite"/>
    </source>
</evidence>
<protein>
    <recommendedName>
        <fullName evidence="4">AAA+ ATPase domain-containing protein</fullName>
    </recommendedName>
</protein>
<feature type="region of interest" description="Disordered" evidence="1">
    <location>
        <begin position="68"/>
        <end position="144"/>
    </location>
</feature>
<proteinExistence type="predicted"/>
<dbReference type="AlphaFoldDB" id="A0ABD0JVT1"/>
<accession>A0ABD0JVT1</accession>
<dbReference type="Proteomes" id="UP001519460">
    <property type="component" value="Unassembled WGS sequence"/>
</dbReference>
<name>A0ABD0JVT1_9CAEN</name>